<name>A0A401ZKY5_9CHLR</name>
<evidence type="ECO:0000313" key="3">
    <source>
        <dbReference type="EMBL" id="GCE07470.1"/>
    </source>
</evidence>
<evidence type="ECO:0000256" key="1">
    <source>
        <dbReference type="ARBA" id="ARBA00006817"/>
    </source>
</evidence>
<dbReference type="RefSeq" id="WP_126598754.1">
    <property type="nucleotide sequence ID" value="NZ_BIFQ01000001.1"/>
</dbReference>
<dbReference type="SUPFAM" id="SSF55961">
    <property type="entry name" value="Bet v1-like"/>
    <property type="match status" value="1"/>
</dbReference>
<protein>
    <recommendedName>
        <fullName evidence="2">Activator of Hsp90 ATPase homologue 1/2-like C-terminal domain-containing protein</fullName>
    </recommendedName>
</protein>
<proteinExistence type="inferred from homology"/>
<keyword evidence="4" id="KW-1185">Reference proteome</keyword>
<dbReference type="OrthoDB" id="9786557at2"/>
<organism evidence="3 4">
    <name type="scientific">Dictyobacter aurantiacus</name>
    <dbReference type="NCBI Taxonomy" id="1936993"/>
    <lineage>
        <taxon>Bacteria</taxon>
        <taxon>Bacillati</taxon>
        <taxon>Chloroflexota</taxon>
        <taxon>Ktedonobacteria</taxon>
        <taxon>Ktedonobacterales</taxon>
        <taxon>Dictyobacteraceae</taxon>
        <taxon>Dictyobacter</taxon>
    </lineage>
</organism>
<dbReference type="InterPro" id="IPR013538">
    <property type="entry name" value="ASHA1/2-like_C"/>
</dbReference>
<sequence length="160" mass="17774">MTDAKQPQRASTRNTKYIKAPQDVLYRAFTDPAALTTWQVPGDMTGEVHSFDGRVGGSFQMSLYYPESEGSDRGKTAGREDRYTARFVELTPSSRIVEAITFDTSDPALAGEMIMEVMLEPEGEGTDVTIVFREIPPGIRAEDNELGTQLSLEKLARYVE</sequence>
<comment type="similarity">
    <text evidence="1">Belongs to the AHA1 family.</text>
</comment>
<feature type="domain" description="Activator of Hsp90 ATPase homologue 1/2-like C-terminal" evidence="2">
    <location>
        <begin position="19"/>
        <end position="160"/>
    </location>
</feature>
<dbReference type="EMBL" id="BIFQ01000001">
    <property type="protein sequence ID" value="GCE07470.1"/>
    <property type="molecule type" value="Genomic_DNA"/>
</dbReference>
<dbReference type="Pfam" id="PF08327">
    <property type="entry name" value="AHSA1"/>
    <property type="match status" value="1"/>
</dbReference>
<accession>A0A401ZKY5</accession>
<reference evidence="4" key="1">
    <citation type="submission" date="2018-12" db="EMBL/GenBank/DDBJ databases">
        <title>Tengunoibacter tsumagoiensis gen. nov., sp. nov., Dictyobacter kobayashii sp. nov., D. alpinus sp. nov., and D. joshuensis sp. nov. and description of Dictyobacteraceae fam. nov. within the order Ktedonobacterales isolated from Tengu-no-mugimeshi.</title>
        <authorList>
            <person name="Wang C.M."/>
            <person name="Zheng Y."/>
            <person name="Sakai Y."/>
            <person name="Toyoda A."/>
            <person name="Minakuchi Y."/>
            <person name="Abe K."/>
            <person name="Yokota A."/>
            <person name="Yabe S."/>
        </authorList>
    </citation>
    <scope>NUCLEOTIDE SEQUENCE [LARGE SCALE GENOMIC DNA]</scope>
    <source>
        <strain evidence="4">S-27</strain>
    </source>
</reference>
<dbReference type="Proteomes" id="UP000287224">
    <property type="component" value="Unassembled WGS sequence"/>
</dbReference>
<evidence type="ECO:0000259" key="2">
    <source>
        <dbReference type="Pfam" id="PF08327"/>
    </source>
</evidence>
<evidence type="ECO:0000313" key="4">
    <source>
        <dbReference type="Proteomes" id="UP000287224"/>
    </source>
</evidence>
<dbReference type="AlphaFoldDB" id="A0A401ZKY5"/>
<comment type="caution">
    <text evidence="3">The sequence shown here is derived from an EMBL/GenBank/DDBJ whole genome shotgun (WGS) entry which is preliminary data.</text>
</comment>
<dbReference type="Gene3D" id="3.30.530.20">
    <property type="match status" value="1"/>
</dbReference>
<gene>
    <name evidence="3" type="ORF">KDAU_47990</name>
</gene>
<dbReference type="CDD" id="cd08895">
    <property type="entry name" value="SRPBCC_CalC_Aha1-like_2"/>
    <property type="match status" value="1"/>
</dbReference>
<dbReference type="InterPro" id="IPR023393">
    <property type="entry name" value="START-like_dom_sf"/>
</dbReference>